<dbReference type="EMBL" id="JAGGKT010000011">
    <property type="protein sequence ID" value="MBP1933499.1"/>
    <property type="molecule type" value="Genomic_DNA"/>
</dbReference>
<comment type="caution">
    <text evidence="2">The sequence shown here is derived from an EMBL/GenBank/DDBJ whole genome shotgun (WGS) entry which is preliminary data.</text>
</comment>
<name>A0ABS4GT88_9BACL</name>
<evidence type="ECO:0000313" key="2">
    <source>
        <dbReference type="EMBL" id="MBP1933499.1"/>
    </source>
</evidence>
<dbReference type="InterPro" id="IPR036513">
    <property type="entry name" value="STAS_dom_sf"/>
</dbReference>
<dbReference type="RefSeq" id="WP_209811507.1">
    <property type="nucleotide sequence ID" value="NZ_JAGGKT010000011.1"/>
</dbReference>
<proteinExistence type="predicted"/>
<dbReference type="InterPro" id="IPR002645">
    <property type="entry name" value="STAS_dom"/>
</dbReference>
<dbReference type="PANTHER" id="PTHR33495">
    <property type="entry name" value="ANTI-SIGMA FACTOR ANTAGONIST TM_1081-RELATED-RELATED"/>
    <property type="match status" value="1"/>
</dbReference>
<dbReference type="CDD" id="cd07043">
    <property type="entry name" value="STAS_anti-anti-sigma_factors"/>
    <property type="match status" value="1"/>
</dbReference>
<evidence type="ECO:0000313" key="3">
    <source>
        <dbReference type="Proteomes" id="UP001519343"/>
    </source>
</evidence>
<organism evidence="2 3">
    <name type="scientific">Ammoniphilus resinae</name>
    <dbReference type="NCBI Taxonomy" id="861532"/>
    <lineage>
        <taxon>Bacteria</taxon>
        <taxon>Bacillati</taxon>
        <taxon>Bacillota</taxon>
        <taxon>Bacilli</taxon>
        <taxon>Bacillales</taxon>
        <taxon>Paenibacillaceae</taxon>
        <taxon>Aneurinibacillus group</taxon>
        <taxon>Ammoniphilus</taxon>
    </lineage>
</organism>
<keyword evidence="3" id="KW-1185">Reference proteome</keyword>
<accession>A0ABS4GT88</accession>
<reference evidence="2 3" key="1">
    <citation type="submission" date="2021-03" db="EMBL/GenBank/DDBJ databases">
        <title>Genomic Encyclopedia of Type Strains, Phase IV (KMG-IV): sequencing the most valuable type-strain genomes for metagenomic binning, comparative biology and taxonomic classification.</title>
        <authorList>
            <person name="Goeker M."/>
        </authorList>
    </citation>
    <scope>NUCLEOTIDE SEQUENCE [LARGE SCALE GENOMIC DNA]</scope>
    <source>
        <strain evidence="2 3">DSM 24738</strain>
    </source>
</reference>
<gene>
    <name evidence="2" type="ORF">J2Z37_003512</name>
</gene>
<feature type="domain" description="STAS" evidence="1">
    <location>
        <begin position="7"/>
        <end position="74"/>
    </location>
</feature>
<evidence type="ECO:0000259" key="1">
    <source>
        <dbReference type="PROSITE" id="PS50801"/>
    </source>
</evidence>
<dbReference type="PANTHER" id="PTHR33495:SF6">
    <property type="entry name" value="ANTI-SIGMA FACTOR ANTAGONIST"/>
    <property type="match status" value="1"/>
</dbReference>
<dbReference type="Pfam" id="PF01740">
    <property type="entry name" value="STAS"/>
    <property type="match status" value="1"/>
</dbReference>
<dbReference type="Gene3D" id="3.30.750.24">
    <property type="entry name" value="STAS domain"/>
    <property type="match status" value="1"/>
</dbReference>
<dbReference type="PROSITE" id="PS50801">
    <property type="entry name" value="STAS"/>
    <property type="match status" value="1"/>
</dbReference>
<protein>
    <submittedName>
        <fullName evidence="2">Stage II sporulation protein AA (Anti-sigma F factor antagonist)</fullName>
    </submittedName>
</protein>
<dbReference type="SUPFAM" id="SSF52091">
    <property type="entry name" value="SpoIIaa-like"/>
    <property type="match status" value="1"/>
</dbReference>
<sequence length="122" mass="13883">MDKQVELQIQAKLNKGVYLVQLTGDITKKSGKQLLDWHHWEAGLPGQSKRLVLDFGRVNYINSAGIGDLIRLVRMGKDGLYQSGCFGLNYHYEKLFHMVGLTRWLTIYPSEWAALDTETEVG</sequence>
<dbReference type="Proteomes" id="UP001519343">
    <property type="component" value="Unassembled WGS sequence"/>
</dbReference>